<keyword evidence="1" id="KW-0378">Hydrolase</keyword>
<dbReference type="GO" id="GO:0004113">
    <property type="term" value="F:2',3'-cyclic-nucleotide 3'-phosphodiesterase activity"/>
    <property type="evidence" value="ECO:0007669"/>
    <property type="project" value="InterPro"/>
</dbReference>
<dbReference type="SUPFAM" id="SSF55144">
    <property type="entry name" value="LigT-like"/>
    <property type="match status" value="1"/>
</dbReference>
<evidence type="ECO:0000256" key="1">
    <source>
        <dbReference type="ARBA" id="ARBA00022801"/>
    </source>
</evidence>
<sequence>MLFLGDQDEEDLASIVSAMEEFGKMQPAFGGKLSRIDYGPDAKEKKMIWLFGGDDLAKKGEVARDNLQDLLIERGVRFNPENKRFIPHMSLARRSKFFTDNKKLPEINETIEEELSVDKIELISSVLTKDGPEYEVLGSVDLS</sequence>
<gene>
    <name evidence="2" type="ORF">COU10_01195</name>
</gene>
<dbReference type="PANTHER" id="PTHR35561:SF1">
    <property type="entry name" value="RNA 2',3'-CYCLIC PHOSPHODIESTERASE"/>
    <property type="match status" value="1"/>
</dbReference>
<reference evidence="3" key="1">
    <citation type="submission" date="2017-09" db="EMBL/GenBank/DDBJ databases">
        <title>Depth-based differentiation of microbial function through sediment-hosted aquifers and enrichment of novel symbionts in the deep terrestrial subsurface.</title>
        <authorList>
            <person name="Probst A.J."/>
            <person name="Ladd B."/>
            <person name="Jarett J.K."/>
            <person name="Geller-Mcgrath D.E."/>
            <person name="Sieber C.M.K."/>
            <person name="Emerson J.B."/>
            <person name="Anantharaman K."/>
            <person name="Thomas B.C."/>
            <person name="Malmstrom R."/>
            <person name="Stieglmeier M."/>
            <person name="Klingl A."/>
            <person name="Woyke T."/>
            <person name="Ryan C.M."/>
            <person name="Banfield J.F."/>
        </authorList>
    </citation>
    <scope>NUCLEOTIDE SEQUENCE [LARGE SCALE GENOMIC DNA]</scope>
</reference>
<evidence type="ECO:0000313" key="3">
    <source>
        <dbReference type="Proteomes" id="UP000230903"/>
    </source>
</evidence>
<dbReference type="Gene3D" id="3.90.1140.10">
    <property type="entry name" value="Cyclic phosphodiesterase"/>
    <property type="match status" value="1"/>
</dbReference>
<evidence type="ECO:0000313" key="2">
    <source>
        <dbReference type="EMBL" id="PIR88095.1"/>
    </source>
</evidence>
<dbReference type="InterPro" id="IPR004175">
    <property type="entry name" value="RNA_CPDase"/>
</dbReference>
<dbReference type="AlphaFoldDB" id="A0A2H0UQM6"/>
<dbReference type="InterPro" id="IPR009097">
    <property type="entry name" value="Cyclic_Pdiesterase"/>
</dbReference>
<protein>
    <recommendedName>
        <fullName evidence="4">RNA 2',3'-cyclic phosphodiesterase</fullName>
    </recommendedName>
</protein>
<evidence type="ECO:0008006" key="4">
    <source>
        <dbReference type="Google" id="ProtNLM"/>
    </source>
</evidence>
<dbReference type="GO" id="GO:0008664">
    <property type="term" value="F:RNA 2',3'-cyclic 3'-phosphodiesterase activity"/>
    <property type="evidence" value="ECO:0007669"/>
    <property type="project" value="InterPro"/>
</dbReference>
<name>A0A2H0UQM6_9BACT</name>
<proteinExistence type="predicted"/>
<comment type="caution">
    <text evidence="2">The sequence shown here is derived from an EMBL/GenBank/DDBJ whole genome shotgun (WGS) entry which is preliminary data.</text>
</comment>
<organism evidence="2 3">
    <name type="scientific">Candidatus Harrisonbacteria bacterium CG10_big_fil_rev_8_21_14_0_10_45_28</name>
    <dbReference type="NCBI Taxonomy" id="1974586"/>
    <lineage>
        <taxon>Bacteria</taxon>
        <taxon>Candidatus Harrisoniibacteriota</taxon>
    </lineage>
</organism>
<accession>A0A2H0UQM6</accession>
<dbReference type="Proteomes" id="UP000230903">
    <property type="component" value="Unassembled WGS sequence"/>
</dbReference>
<dbReference type="PANTHER" id="PTHR35561">
    <property type="entry name" value="RNA 2',3'-CYCLIC PHOSPHODIESTERASE"/>
    <property type="match status" value="1"/>
</dbReference>
<dbReference type="EMBL" id="PFBC01000017">
    <property type="protein sequence ID" value="PIR88095.1"/>
    <property type="molecule type" value="Genomic_DNA"/>
</dbReference>